<dbReference type="NCBIfam" id="TIGR02193">
    <property type="entry name" value="heptsyl_trn_I"/>
    <property type="match status" value="1"/>
</dbReference>
<dbReference type="GO" id="GO:0005829">
    <property type="term" value="C:cytosol"/>
    <property type="evidence" value="ECO:0007669"/>
    <property type="project" value="TreeGrafter"/>
</dbReference>
<evidence type="ECO:0000256" key="10">
    <source>
        <dbReference type="ARBA" id="ARBA00044041"/>
    </source>
</evidence>
<protein>
    <recommendedName>
        <fullName evidence="11">Lipopolysaccharide heptosyltransferase 1</fullName>
        <ecNumber evidence="10">2.4.99.23</ecNumber>
    </recommendedName>
    <alternativeName>
        <fullName evidence="12">ADP-heptose:lipopolysaccharide heptosyltransferase I</fullName>
    </alternativeName>
</protein>
<keyword evidence="5" id="KW-0328">Glycosyltransferase</keyword>
<evidence type="ECO:0000256" key="7">
    <source>
        <dbReference type="ARBA" id="ARBA00022985"/>
    </source>
</evidence>
<dbReference type="GO" id="GO:0009244">
    <property type="term" value="P:lipopolysaccharide core region biosynthetic process"/>
    <property type="evidence" value="ECO:0007669"/>
    <property type="project" value="InterPro"/>
</dbReference>
<keyword evidence="4" id="KW-0997">Cell inner membrane</keyword>
<comment type="catalytic activity">
    <reaction evidence="13">
        <text>an alpha-Kdo-(2-&gt;4)-alpha-Kdo-(2-&gt;6)-lipid A + ADP-L-glycero-beta-D-manno-heptose = an L-alpha-D-Hep-(1-&gt;5)-[alpha-Kdo-(2-&gt;4)]-alpha-Kdo-(2-&gt;6)-lipid A + ADP + H(+)</text>
        <dbReference type="Rhea" id="RHEA:74067"/>
        <dbReference type="ChEBI" id="CHEBI:15378"/>
        <dbReference type="ChEBI" id="CHEBI:61506"/>
        <dbReference type="ChEBI" id="CHEBI:176431"/>
        <dbReference type="ChEBI" id="CHEBI:193068"/>
        <dbReference type="ChEBI" id="CHEBI:456216"/>
        <dbReference type="EC" id="2.4.99.23"/>
    </reaction>
</comment>
<evidence type="ECO:0000256" key="4">
    <source>
        <dbReference type="ARBA" id="ARBA00022519"/>
    </source>
</evidence>
<dbReference type="AlphaFoldDB" id="A0A6S6MAG3"/>
<comment type="pathway">
    <text evidence="2">Bacterial outer membrane biogenesis; LPS core biosynthesis.</text>
</comment>
<dbReference type="PANTHER" id="PTHR30160:SF19">
    <property type="entry name" value="LIPOPOLYSACCHARIDE HEPTOSYLTRANSFERASE 1"/>
    <property type="match status" value="1"/>
</dbReference>
<comment type="subcellular location">
    <subcellularLocation>
        <location evidence="1">Cell inner membrane</location>
        <topology evidence="1">Peripheral membrane protein</topology>
        <orientation evidence="1">Cytoplasmic side</orientation>
    </subcellularLocation>
</comment>
<evidence type="ECO:0000256" key="6">
    <source>
        <dbReference type="ARBA" id="ARBA00022679"/>
    </source>
</evidence>
<evidence type="ECO:0000256" key="13">
    <source>
        <dbReference type="ARBA" id="ARBA00049201"/>
    </source>
</evidence>
<dbReference type="InterPro" id="IPR051199">
    <property type="entry name" value="LPS_LOS_Heptosyltrfase"/>
</dbReference>
<gene>
    <name evidence="14" type="ORF">GEOBRER4_n3417</name>
</gene>
<dbReference type="EC" id="2.4.99.23" evidence="10"/>
<evidence type="ECO:0000256" key="8">
    <source>
        <dbReference type="ARBA" id="ARBA00023136"/>
    </source>
</evidence>
<keyword evidence="15" id="KW-1185">Reference proteome</keyword>
<evidence type="ECO:0000256" key="2">
    <source>
        <dbReference type="ARBA" id="ARBA00004713"/>
    </source>
</evidence>
<proteinExistence type="inferred from homology"/>
<keyword evidence="7" id="KW-0448">Lipopolysaccharide biosynthesis</keyword>
<evidence type="ECO:0000256" key="5">
    <source>
        <dbReference type="ARBA" id="ARBA00022676"/>
    </source>
</evidence>
<evidence type="ECO:0000313" key="14">
    <source>
        <dbReference type="EMBL" id="BCG48521.1"/>
    </source>
</evidence>
<keyword evidence="3" id="KW-1003">Cell membrane</keyword>
<dbReference type="CDD" id="cd03789">
    <property type="entry name" value="GT9_LPS_heptosyltransferase"/>
    <property type="match status" value="1"/>
</dbReference>
<comment type="similarity">
    <text evidence="9">Belongs to the glycosyltransferase 9 family.</text>
</comment>
<keyword evidence="8" id="KW-0472">Membrane</keyword>
<dbReference type="Gene3D" id="3.40.50.2000">
    <property type="entry name" value="Glycogen Phosphorylase B"/>
    <property type="match status" value="2"/>
</dbReference>
<dbReference type="EMBL" id="AP023213">
    <property type="protein sequence ID" value="BCG48521.1"/>
    <property type="molecule type" value="Genomic_DNA"/>
</dbReference>
<evidence type="ECO:0000256" key="9">
    <source>
        <dbReference type="ARBA" id="ARBA00043995"/>
    </source>
</evidence>
<accession>A0A6S6MAG3</accession>
<dbReference type="Proteomes" id="UP000515472">
    <property type="component" value="Chromosome"/>
</dbReference>
<organism evidence="14 15">
    <name type="scientific">Citrifermentans bremense</name>
    <dbReference type="NCBI Taxonomy" id="60035"/>
    <lineage>
        <taxon>Bacteria</taxon>
        <taxon>Pseudomonadati</taxon>
        <taxon>Thermodesulfobacteriota</taxon>
        <taxon>Desulfuromonadia</taxon>
        <taxon>Geobacterales</taxon>
        <taxon>Geobacteraceae</taxon>
        <taxon>Citrifermentans</taxon>
    </lineage>
</organism>
<dbReference type="InterPro" id="IPR011908">
    <property type="entry name" value="LipoPS_heptosylTferase-I"/>
</dbReference>
<dbReference type="KEGG" id="gbn:GEOBRER4_32710"/>
<evidence type="ECO:0000313" key="15">
    <source>
        <dbReference type="Proteomes" id="UP000515472"/>
    </source>
</evidence>
<name>A0A6S6MAG3_9BACT</name>
<dbReference type="Pfam" id="PF01075">
    <property type="entry name" value="Glyco_transf_9"/>
    <property type="match status" value="1"/>
</dbReference>
<reference evidence="14 15" key="1">
    <citation type="submission" date="2020-06" db="EMBL/GenBank/DDBJ databases">
        <title>Interaction of electrochemicaly active bacteria, Geobacter bremensis R4 on different carbon anode.</title>
        <authorList>
            <person name="Meng L."/>
            <person name="Yoshida N."/>
        </authorList>
    </citation>
    <scope>NUCLEOTIDE SEQUENCE [LARGE SCALE GENOMIC DNA]</scope>
    <source>
        <strain evidence="14 15">R4</strain>
    </source>
</reference>
<evidence type="ECO:0000256" key="1">
    <source>
        <dbReference type="ARBA" id="ARBA00004515"/>
    </source>
</evidence>
<keyword evidence="6 14" id="KW-0808">Transferase</keyword>
<evidence type="ECO:0000256" key="3">
    <source>
        <dbReference type="ARBA" id="ARBA00022475"/>
    </source>
</evidence>
<dbReference type="RefSeq" id="WP_185243215.1">
    <property type="nucleotide sequence ID" value="NZ_AP023213.1"/>
</dbReference>
<dbReference type="GO" id="GO:0005886">
    <property type="term" value="C:plasma membrane"/>
    <property type="evidence" value="ECO:0007669"/>
    <property type="project" value="UniProtKB-SubCell"/>
</dbReference>
<dbReference type="SUPFAM" id="SSF53756">
    <property type="entry name" value="UDP-Glycosyltransferase/glycogen phosphorylase"/>
    <property type="match status" value="1"/>
</dbReference>
<dbReference type="PANTHER" id="PTHR30160">
    <property type="entry name" value="TETRAACYLDISACCHARIDE 4'-KINASE-RELATED"/>
    <property type="match status" value="1"/>
</dbReference>
<dbReference type="GO" id="GO:0008713">
    <property type="term" value="F:ADP-heptose-lipopolysaccharide heptosyltransferase activity"/>
    <property type="evidence" value="ECO:0007669"/>
    <property type="project" value="TreeGrafter"/>
</dbReference>
<sequence length="351" mass="38821">MRVLIVKMSALGDVVHALPVLDYLAQTVKGVEIDWVVEEAFRDMLSGNPLISRLHLARFKAWRKKPFALATLKEVNALANTLKERNYDIVFDLQGNIKSGIVTRITGCPRRYGFDREAVRESLNVYCTTNQIPLRRADQHVNDRALRVVSVPFGKNYQGMQLATDIFTPPEDDAAAEAFLATLSDGLVFVLHHGTTWSTKHWHQEGWISLGQELLALYPEATILLSWSGETEHEGAKEIAAGIGRQVRVLPKLTLKGFAALLKKVDLVLGGDTGPIHIAAAVGTPTVSLYRATDGSRNAPRGEHRAVQSPLSCTKCLRRSCDRDDECRRSIEVKAMLQACQELLDAAESVS</sequence>
<evidence type="ECO:0000256" key="11">
    <source>
        <dbReference type="ARBA" id="ARBA00044190"/>
    </source>
</evidence>
<evidence type="ECO:0000256" key="12">
    <source>
        <dbReference type="ARBA" id="ARBA00044330"/>
    </source>
</evidence>
<dbReference type="InterPro" id="IPR002201">
    <property type="entry name" value="Glyco_trans_9"/>
</dbReference>